<evidence type="ECO:0000313" key="1">
    <source>
        <dbReference type="EMBL" id="KAJ3529660.1"/>
    </source>
</evidence>
<accession>A0ACC1S0Q8</accession>
<proteinExistence type="predicted"/>
<keyword evidence="2" id="KW-1185">Reference proteome</keyword>
<sequence length="388" mass="42603">MALKDGQALEVGEGIASGIAKPISFNPPTLQGMTYDIEIHQAVEPSPRTKPQRLPETSQRFTAPIPRFSLPENAIYSTYPPEGHEEKSSTLPAVVFNDPTYPWIHAGGLGGDKPENKPADHLRNRTPWLAVLSFTEDELRLPLADASGTDNIFNNITGLQDGAQQTSTLAVKGLPVSDVTKIRNTVTPITYGKDMDGDSTCTDVIMLKKDLFQALFSQYDKFGHCVSAGPYVYHHRYLAHERTVNTQGMASTARENEEGTFGVLVSHRSGPTSIAVPTAVHVHVISIEGIEQMKPWPIPRDVQYVALASLHSWTFTCLPPTNHGENPVISVGLFNLRPSEEAEEKMKKNLPNGPRLLSRLKEGFTLQRYRTQTGEVTASLARGPLAMT</sequence>
<evidence type="ECO:0000313" key="2">
    <source>
        <dbReference type="Proteomes" id="UP001148629"/>
    </source>
</evidence>
<gene>
    <name evidence="1" type="ORF">NM208_g9658</name>
</gene>
<organism evidence="1 2">
    <name type="scientific">Fusarium decemcellulare</name>
    <dbReference type="NCBI Taxonomy" id="57161"/>
    <lineage>
        <taxon>Eukaryota</taxon>
        <taxon>Fungi</taxon>
        <taxon>Dikarya</taxon>
        <taxon>Ascomycota</taxon>
        <taxon>Pezizomycotina</taxon>
        <taxon>Sordariomycetes</taxon>
        <taxon>Hypocreomycetidae</taxon>
        <taxon>Hypocreales</taxon>
        <taxon>Nectriaceae</taxon>
        <taxon>Fusarium</taxon>
        <taxon>Fusarium decemcellulare species complex</taxon>
    </lineage>
</organism>
<name>A0ACC1S0Q8_9HYPO</name>
<dbReference type="Proteomes" id="UP001148629">
    <property type="component" value="Unassembled WGS sequence"/>
</dbReference>
<reference evidence="1" key="1">
    <citation type="submission" date="2022-08" db="EMBL/GenBank/DDBJ databases">
        <title>Genome Sequence of Fusarium decemcellulare.</title>
        <authorList>
            <person name="Buettner E."/>
        </authorList>
    </citation>
    <scope>NUCLEOTIDE SEQUENCE</scope>
    <source>
        <strain evidence="1">Babe19</strain>
    </source>
</reference>
<protein>
    <submittedName>
        <fullName evidence="1">Uncharacterized protein</fullName>
    </submittedName>
</protein>
<dbReference type="EMBL" id="JANRMS010001263">
    <property type="protein sequence ID" value="KAJ3529660.1"/>
    <property type="molecule type" value="Genomic_DNA"/>
</dbReference>
<comment type="caution">
    <text evidence="1">The sequence shown here is derived from an EMBL/GenBank/DDBJ whole genome shotgun (WGS) entry which is preliminary data.</text>
</comment>